<keyword evidence="1" id="KW-0472">Membrane</keyword>
<dbReference type="NCBIfam" id="TIGR02532">
    <property type="entry name" value="IV_pilin_GFxxxE"/>
    <property type="match status" value="1"/>
</dbReference>
<organism evidence="2 3">
    <name type="scientific">Zhenhengia yiwuensis</name>
    <dbReference type="NCBI Taxonomy" id="2763666"/>
    <lineage>
        <taxon>Bacteria</taxon>
        <taxon>Bacillati</taxon>
        <taxon>Bacillota</taxon>
        <taxon>Clostridia</taxon>
        <taxon>Lachnospirales</taxon>
        <taxon>Lachnospiraceae</taxon>
        <taxon>Zhenhengia</taxon>
    </lineage>
</organism>
<sequence length="151" mass="17293">MNKKGFTLIEMVTVIAIISIVSMIFAGGYTYQTRQEMKRFAEHIGETIQVMQQKASIENATYALSKGVEKDKNYMEVIGKRARILQYEVPSQFNVEFKRDSVDASKIEFAQDMSPSYAGTIIVKHRYLPYQIRITVRPVTGLVTIYPLEEI</sequence>
<dbReference type="RefSeq" id="WP_249331338.1">
    <property type="nucleotide sequence ID" value="NZ_JACRSY010000002.1"/>
</dbReference>
<name>A0A926EC90_9FIRM</name>
<protein>
    <submittedName>
        <fullName evidence="2">Type II secretion system protein</fullName>
    </submittedName>
</protein>
<accession>A0A926EC90</accession>
<evidence type="ECO:0000313" key="3">
    <source>
        <dbReference type="Proteomes" id="UP000655830"/>
    </source>
</evidence>
<comment type="caution">
    <text evidence="2">The sequence shown here is derived from an EMBL/GenBank/DDBJ whole genome shotgun (WGS) entry which is preliminary data.</text>
</comment>
<dbReference type="Pfam" id="PF07963">
    <property type="entry name" value="N_methyl"/>
    <property type="match status" value="1"/>
</dbReference>
<dbReference type="EMBL" id="JACRSY010000002">
    <property type="protein sequence ID" value="MBC8578321.1"/>
    <property type="molecule type" value="Genomic_DNA"/>
</dbReference>
<keyword evidence="1" id="KW-1133">Transmembrane helix</keyword>
<evidence type="ECO:0000256" key="1">
    <source>
        <dbReference type="SAM" id="Phobius"/>
    </source>
</evidence>
<reference evidence="2" key="1">
    <citation type="submission" date="2020-08" db="EMBL/GenBank/DDBJ databases">
        <title>Genome public.</title>
        <authorList>
            <person name="Liu C."/>
            <person name="Sun Q."/>
        </authorList>
    </citation>
    <scope>NUCLEOTIDE SEQUENCE</scope>
    <source>
        <strain evidence="2">NSJ-12</strain>
    </source>
</reference>
<proteinExistence type="predicted"/>
<dbReference type="SUPFAM" id="SSF54523">
    <property type="entry name" value="Pili subunits"/>
    <property type="match status" value="1"/>
</dbReference>
<dbReference type="Proteomes" id="UP000655830">
    <property type="component" value="Unassembled WGS sequence"/>
</dbReference>
<dbReference type="AlphaFoldDB" id="A0A926EC90"/>
<dbReference type="PROSITE" id="PS00409">
    <property type="entry name" value="PROKAR_NTER_METHYL"/>
    <property type="match status" value="1"/>
</dbReference>
<feature type="transmembrane region" description="Helical" evidence="1">
    <location>
        <begin position="6"/>
        <end position="29"/>
    </location>
</feature>
<dbReference type="Gene3D" id="3.30.700.10">
    <property type="entry name" value="Glycoprotein, Type 4 Pilin"/>
    <property type="match status" value="1"/>
</dbReference>
<keyword evidence="3" id="KW-1185">Reference proteome</keyword>
<gene>
    <name evidence="2" type="ORF">H8718_02025</name>
</gene>
<dbReference type="InterPro" id="IPR012902">
    <property type="entry name" value="N_methyl_site"/>
</dbReference>
<evidence type="ECO:0000313" key="2">
    <source>
        <dbReference type="EMBL" id="MBC8578321.1"/>
    </source>
</evidence>
<keyword evidence="1" id="KW-0812">Transmembrane</keyword>
<dbReference type="InterPro" id="IPR045584">
    <property type="entry name" value="Pilin-like"/>
</dbReference>